<evidence type="ECO:0000313" key="2">
    <source>
        <dbReference type="Proteomes" id="UP000586827"/>
    </source>
</evidence>
<reference evidence="1 2" key="1">
    <citation type="submission" date="2020-05" db="EMBL/GenBank/DDBJ databases">
        <title>MicrobeNet Type strains.</title>
        <authorList>
            <person name="Nicholson A.C."/>
        </authorList>
    </citation>
    <scope>NUCLEOTIDE SEQUENCE [LARGE SCALE GENOMIC DNA]</scope>
    <source>
        <strain evidence="1 2">JCM 3224</strain>
    </source>
</reference>
<name>A0A849CJV6_9NOCA</name>
<evidence type="ECO:0000313" key="1">
    <source>
        <dbReference type="EMBL" id="NNH75021.1"/>
    </source>
</evidence>
<dbReference type="AlphaFoldDB" id="A0A849CJV6"/>
<organism evidence="1 2">
    <name type="scientific">Nocardia uniformis</name>
    <dbReference type="NCBI Taxonomy" id="53432"/>
    <lineage>
        <taxon>Bacteria</taxon>
        <taxon>Bacillati</taxon>
        <taxon>Actinomycetota</taxon>
        <taxon>Actinomycetes</taxon>
        <taxon>Mycobacteriales</taxon>
        <taxon>Nocardiaceae</taxon>
        <taxon>Nocardia</taxon>
    </lineage>
</organism>
<keyword evidence="2" id="KW-1185">Reference proteome</keyword>
<dbReference type="Proteomes" id="UP000586827">
    <property type="component" value="Unassembled WGS sequence"/>
</dbReference>
<proteinExistence type="predicted"/>
<dbReference type="EMBL" id="JABELX010000018">
    <property type="protein sequence ID" value="NNH75021.1"/>
    <property type="molecule type" value="Genomic_DNA"/>
</dbReference>
<dbReference type="RefSeq" id="WP_067526989.1">
    <property type="nucleotide sequence ID" value="NZ_JABELX010000018.1"/>
</dbReference>
<protein>
    <submittedName>
        <fullName evidence="1">Uncharacterized protein</fullName>
    </submittedName>
</protein>
<accession>A0A849CJV6</accession>
<sequence>MSPQPTAIGYLRRDVSGIRQEWDETHIRSLARRFGYDLAKIVAFGPDTDAPITRLINVARTVDAVIVPSVEHFDGGAVPGPLVKVADYQPKAG</sequence>
<gene>
    <name evidence="1" type="ORF">HLB23_35105</name>
</gene>
<comment type="caution">
    <text evidence="1">The sequence shown here is derived from an EMBL/GenBank/DDBJ whole genome shotgun (WGS) entry which is preliminary data.</text>
</comment>